<evidence type="ECO:0000313" key="3">
    <source>
        <dbReference type="Proteomes" id="UP000037043"/>
    </source>
</evidence>
<organism evidence="2 3">
    <name type="scientific">Clostridium homopropionicum DSM 5847</name>
    <dbReference type="NCBI Taxonomy" id="1121318"/>
    <lineage>
        <taxon>Bacteria</taxon>
        <taxon>Bacillati</taxon>
        <taxon>Bacillota</taxon>
        <taxon>Clostridia</taxon>
        <taxon>Eubacteriales</taxon>
        <taxon>Clostridiaceae</taxon>
        <taxon>Clostridium</taxon>
    </lineage>
</organism>
<dbReference type="AlphaFoldDB" id="A0A0L6ZDB8"/>
<name>A0A0L6ZDB8_9CLOT</name>
<evidence type="ECO:0000256" key="1">
    <source>
        <dbReference type="SAM" id="Phobius"/>
    </source>
</evidence>
<evidence type="ECO:0000313" key="2">
    <source>
        <dbReference type="EMBL" id="KOA20947.1"/>
    </source>
</evidence>
<dbReference type="Proteomes" id="UP000037043">
    <property type="component" value="Unassembled WGS sequence"/>
</dbReference>
<dbReference type="Pfam" id="PF06686">
    <property type="entry name" value="SpoIIIAC"/>
    <property type="match status" value="1"/>
</dbReference>
<dbReference type="EMBL" id="LHUR01000011">
    <property type="protein sequence ID" value="KOA20947.1"/>
    <property type="molecule type" value="Genomic_DNA"/>
</dbReference>
<keyword evidence="3" id="KW-1185">Reference proteome</keyword>
<reference evidence="3" key="1">
    <citation type="submission" date="2015-08" db="EMBL/GenBank/DDBJ databases">
        <title>Genome sequence of the strict anaerobe Clostridium homopropionicum LuHBu1 (DSM 5847T).</title>
        <authorList>
            <person name="Poehlein A."/>
            <person name="Beck M."/>
            <person name="Schiel-Bengelsdorf B."/>
            <person name="Bengelsdorf F.R."/>
            <person name="Daniel R."/>
            <person name="Duerre P."/>
        </authorList>
    </citation>
    <scope>NUCLEOTIDE SEQUENCE [LARGE SCALE GENOMIC DNA]</scope>
    <source>
        <strain evidence="3">DSM 5847</strain>
    </source>
</reference>
<dbReference type="STRING" id="36844.SAMN04488501_104185"/>
<feature type="transmembrane region" description="Helical" evidence="1">
    <location>
        <begin position="31"/>
        <end position="52"/>
    </location>
</feature>
<keyword evidence="1" id="KW-0472">Membrane</keyword>
<feature type="transmembrane region" description="Helical" evidence="1">
    <location>
        <begin position="6"/>
        <end position="24"/>
    </location>
</feature>
<proteinExistence type="predicted"/>
<keyword evidence="1" id="KW-1133">Transmembrane helix</keyword>
<gene>
    <name evidence="2" type="ORF">CLHOM_05350</name>
</gene>
<accession>A0A0L6ZDB8</accession>
<protein>
    <submittedName>
        <fullName evidence="2">Stage III sporulation protein AC/AD protein family protein</fullName>
    </submittedName>
</protein>
<dbReference type="InterPro" id="IPR025664">
    <property type="entry name" value="Spore_III_AC/AD"/>
</dbReference>
<sequence>MLDVSLIFKIAAVSILIIILDKILESTGKKDYAVITNLAGIVIVLMMVINLINKLFSTVKTMFQL</sequence>
<dbReference type="PATRIC" id="fig|1121318.3.peg.538"/>
<dbReference type="RefSeq" id="WP_052220131.1">
    <property type="nucleotide sequence ID" value="NZ_LHUR01000011.1"/>
</dbReference>
<comment type="caution">
    <text evidence="2">The sequence shown here is derived from an EMBL/GenBank/DDBJ whole genome shotgun (WGS) entry which is preliminary data.</text>
</comment>
<keyword evidence="1" id="KW-0812">Transmembrane</keyword>
<dbReference type="NCBIfam" id="TIGR02848">
    <property type="entry name" value="spore_III_AC"/>
    <property type="match status" value="1"/>
</dbReference>
<dbReference type="InterPro" id="IPR009570">
    <property type="entry name" value="Spore_III_AC"/>
</dbReference>